<dbReference type="Gene3D" id="1.10.10.60">
    <property type="entry name" value="Homeodomain-like"/>
    <property type="match status" value="1"/>
</dbReference>
<evidence type="ECO:0000313" key="9">
    <source>
        <dbReference type="EMBL" id="MFC4159091.1"/>
    </source>
</evidence>
<dbReference type="InterPro" id="IPR018062">
    <property type="entry name" value="HTH_AraC-typ_CS"/>
</dbReference>
<dbReference type="Pfam" id="PF12833">
    <property type="entry name" value="HTH_18"/>
    <property type="match status" value="1"/>
</dbReference>
<evidence type="ECO:0000256" key="6">
    <source>
        <dbReference type="ARBA" id="ARBA00023163"/>
    </source>
</evidence>
<gene>
    <name evidence="9" type="ORF">ACFOW7_06945</name>
</gene>
<dbReference type="RefSeq" id="WP_378162474.1">
    <property type="nucleotide sequence ID" value="NZ_JBHSBU010000001.1"/>
</dbReference>
<dbReference type="SUPFAM" id="SSF46689">
    <property type="entry name" value="Homeodomain-like"/>
    <property type="match status" value="1"/>
</dbReference>
<protein>
    <recommendedName>
        <fullName evidence="2">DNA-3-methyladenine glycosylase II</fullName>
        <ecNumber evidence="2">3.2.2.21</ecNumber>
    </recommendedName>
</protein>
<dbReference type="InterPro" id="IPR051912">
    <property type="entry name" value="Alkylbase_DNA_Glycosylase/TA"/>
</dbReference>
<dbReference type="CDD" id="cd00056">
    <property type="entry name" value="ENDO3c"/>
    <property type="match status" value="1"/>
</dbReference>
<dbReference type="InterPro" id="IPR011257">
    <property type="entry name" value="DNA_glycosylase"/>
</dbReference>
<dbReference type="InterPro" id="IPR037046">
    <property type="entry name" value="AlkA_N_sf"/>
</dbReference>
<dbReference type="SUPFAM" id="SSF48150">
    <property type="entry name" value="DNA-glycosylase"/>
    <property type="match status" value="1"/>
</dbReference>
<evidence type="ECO:0000256" key="7">
    <source>
        <dbReference type="ARBA" id="ARBA00023204"/>
    </source>
</evidence>
<dbReference type="PANTHER" id="PTHR43003:SF13">
    <property type="entry name" value="DNA-3-METHYLADENINE GLYCOSYLASE 2"/>
    <property type="match status" value="1"/>
</dbReference>
<reference evidence="10" key="1">
    <citation type="journal article" date="2019" name="Int. J. Syst. Evol. Microbiol.">
        <title>The Global Catalogue of Microorganisms (GCM) 10K type strain sequencing project: providing services to taxonomists for standard genome sequencing and annotation.</title>
        <authorList>
            <consortium name="The Broad Institute Genomics Platform"/>
            <consortium name="The Broad Institute Genome Sequencing Center for Infectious Disease"/>
            <person name="Wu L."/>
            <person name="Ma J."/>
        </authorList>
    </citation>
    <scope>NUCLEOTIDE SEQUENCE [LARGE SCALE GENOMIC DNA]</scope>
    <source>
        <strain evidence="10">LMG 29894</strain>
    </source>
</reference>
<dbReference type="SMART" id="SM00478">
    <property type="entry name" value="ENDO3c"/>
    <property type="match status" value="1"/>
</dbReference>
<evidence type="ECO:0000256" key="3">
    <source>
        <dbReference type="ARBA" id="ARBA00022763"/>
    </source>
</evidence>
<sequence>MTPWELNTDLSCPPIITRALALIEAGAPDGASVAGRLGVDEHSLQHLFTAQVGTPMEAVATMHRLSLARQLLDATSLSLVDLADVAGFSSLQHFNEAFQTIFKHPPGSRRSDRSGETGRLHEIRLLLPYQPPYDWPAMLTFLRARAISGIETVVNGVYQRSFDLQGVTGALSVEPGATDALQVTIRSAARPPLLQLLARVRAQFDLAADPQRIASQLGRHALLAPLIQARPGLRLPGSWDGFELAVRAVLNQQITTAGAIRIAGKLVQQFGTPVAEPLAPGLTHLFPTATRLAEAELSALGLPGARRAALKGVAGLLAAQPELLALHAERESALAALRAIPGIGDWTAQYIALRGLRDTDAFPAGDVVLRKALSRLTGIECDQRQAKAFAEAWRPSRGYAAQYLWGL</sequence>
<dbReference type="PROSITE" id="PS01124">
    <property type="entry name" value="HTH_ARAC_FAMILY_2"/>
    <property type="match status" value="1"/>
</dbReference>
<keyword evidence="10" id="KW-1185">Reference proteome</keyword>
<feature type="domain" description="HTH araC/xylS-type" evidence="8">
    <location>
        <begin position="32"/>
        <end position="112"/>
    </location>
</feature>
<evidence type="ECO:0000256" key="1">
    <source>
        <dbReference type="ARBA" id="ARBA00000086"/>
    </source>
</evidence>
<dbReference type="InterPro" id="IPR010316">
    <property type="entry name" value="AlkA_N"/>
</dbReference>
<organism evidence="9 10">
    <name type="scientific">Chitinimonas lacunae</name>
    <dbReference type="NCBI Taxonomy" id="1963018"/>
    <lineage>
        <taxon>Bacteria</taxon>
        <taxon>Pseudomonadati</taxon>
        <taxon>Pseudomonadota</taxon>
        <taxon>Betaproteobacteria</taxon>
        <taxon>Neisseriales</taxon>
        <taxon>Chitinibacteraceae</taxon>
        <taxon>Chitinimonas</taxon>
    </lineage>
</organism>
<dbReference type="EC" id="3.2.2.21" evidence="2"/>
<evidence type="ECO:0000256" key="5">
    <source>
        <dbReference type="ARBA" id="ARBA00023125"/>
    </source>
</evidence>
<dbReference type="Pfam" id="PF00730">
    <property type="entry name" value="HhH-GPD"/>
    <property type="match status" value="1"/>
</dbReference>
<dbReference type="InterPro" id="IPR009057">
    <property type="entry name" value="Homeodomain-like_sf"/>
</dbReference>
<dbReference type="InterPro" id="IPR003265">
    <property type="entry name" value="HhH-GPD_domain"/>
</dbReference>
<keyword evidence="7" id="KW-0234">DNA repair</keyword>
<name>A0ABV8MQG4_9NEIS</name>
<evidence type="ECO:0000259" key="8">
    <source>
        <dbReference type="PROSITE" id="PS01124"/>
    </source>
</evidence>
<dbReference type="InterPro" id="IPR018060">
    <property type="entry name" value="HTH_AraC"/>
</dbReference>
<dbReference type="PROSITE" id="PS00041">
    <property type="entry name" value="HTH_ARAC_FAMILY_1"/>
    <property type="match status" value="1"/>
</dbReference>
<dbReference type="SMART" id="SM01009">
    <property type="entry name" value="AlkA_N"/>
    <property type="match status" value="1"/>
</dbReference>
<comment type="catalytic activity">
    <reaction evidence="1">
        <text>Hydrolysis of alkylated DNA, releasing 3-methyladenine, 3-methylguanine, 7-methylguanine and 7-methyladenine.</text>
        <dbReference type="EC" id="3.2.2.21"/>
    </reaction>
</comment>
<keyword evidence="6" id="KW-0804">Transcription</keyword>
<evidence type="ECO:0000256" key="4">
    <source>
        <dbReference type="ARBA" id="ARBA00023015"/>
    </source>
</evidence>
<dbReference type="SUPFAM" id="SSF55945">
    <property type="entry name" value="TATA-box binding protein-like"/>
    <property type="match status" value="1"/>
</dbReference>
<dbReference type="Proteomes" id="UP001595791">
    <property type="component" value="Unassembled WGS sequence"/>
</dbReference>
<dbReference type="SMART" id="SM00342">
    <property type="entry name" value="HTH_ARAC"/>
    <property type="match status" value="1"/>
</dbReference>
<dbReference type="PANTHER" id="PTHR43003">
    <property type="entry name" value="DNA-3-METHYLADENINE GLYCOSYLASE"/>
    <property type="match status" value="1"/>
</dbReference>
<proteinExistence type="predicted"/>
<keyword evidence="5" id="KW-0238">DNA-binding</keyword>
<keyword evidence="3" id="KW-0227">DNA damage</keyword>
<keyword evidence="4" id="KW-0805">Transcription regulation</keyword>
<evidence type="ECO:0000313" key="10">
    <source>
        <dbReference type="Proteomes" id="UP001595791"/>
    </source>
</evidence>
<evidence type="ECO:0000256" key="2">
    <source>
        <dbReference type="ARBA" id="ARBA00012000"/>
    </source>
</evidence>
<comment type="caution">
    <text evidence="9">The sequence shown here is derived from an EMBL/GenBank/DDBJ whole genome shotgun (WGS) entry which is preliminary data.</text>
</comment>
<dbReference type="InterPro" id="IPR023170">
    <property type="entry name" value="HhH_base_excis_C"/>
</dbReference>
<accession>A0ABV8MQG4</accession>
<dbReference type="Gene3D" id="1.10.1670.10">
    <property type="entry name" value="Helix-hairpin-Helix base-excision DNA repair enzymes (C-terminal)"/>
    <property type="match status" value="1"/>
</dbReference>
<dbReference type="Gene3D" id="1.10.340.30">
    <property type="entry name" value="Hypothetical protein, domain 2"/>
    <property type="match status" value="1"/>
</dbReference>
<dbReference type="EMBL" id="JBHSBU010000001">
    <property type="protein sequence ID" value="MFC4159091.1"/>
    <property type="molecule type" value="Genomic_DNA"/>
</dbReference>
<dbReference type="Gene3D" id="3.30.310.20">
    <property type="entry name" value="DNA-3-methyladenine glycosylase AlkA, N-terminal domain"/>
    <property type="match status" value="1"/>
</dbReference>
<dbReference type="Pfam" id="PF06029">
    <property type="entry name" value="AlkA_N"/>
    <property type="match status" value="1"/>
</dbReference>